<dbReference type="EMBL" id="CM044704">
    <property type="protein sequence ID" value="KAI5666619.1"/>
    <property type="molecule type" value="Genomic_DNA"/>
</dbReference>
<dbReference type="Proteomes" id="UP001060085">
    <property type="component" value="Linkage Group LG04"/>
</dbReference>
<name>A0ACC0B1V6_CATRO</name>
<protein>
    <submittedName>
        <fullName evidence="1">Uncharacterized protein</fullName>
    </submittedName>
</protein>
<reference evidence="2" key="1">
    <citation type="journal article" date="2023" name="Nat. Plants">
        <title>Single-cell RNA sequencing provides a high-resolution roadmap for understanding the multicellular compartmentation of specialized metabolism.</title>
        <authorList>
            <person name="Sun S."/>
            <person name="Shen X."/>
            <person name="Li Y."/>
            <person name="Li Y."/>
            <person name="Wang S."/>
            <person name="Li R."/>
            <person name="Zhang H."/>
            <person name="Shen G."/>
            <person name="Guo B."/>
            <person name="Wei J."/>
            <person name="Xu J."/>
            <person name="St-Pierre B."/>
            <person name="Chen S."/>
            <person name="Sun C."/>
        </authorList>
    </citation>
    <scope>NUCLEOTIDE SEQUENCE [LARGE SCALE GENOMIC DNA]</scope>
</reference>
<keyword evidence="2" id="KW-1185">Reference proteome</keyword>
<organism evidence="1 2">
    <name type="scientific">Catharanthus roseus</name>
    <name type="common">Madagascar periwinkle</name>
    <name type="synonym">Vinca rosea</name>
    <dbReference type="NCBI Taxonomy" id="4058"/>
    <lineage>
        <taxon>Eukaryota</taxon>
        <taxon>Viridiplantae</taxon>
        <taxon>Streptophyta</taxon>
        <taxon>Embryophyta</taxon>
        <taxon>Tracheophyta</taxon>
        <taxon>Spermatophyta</taxon>
        <taxon>Magnoliopsida</taxon>
        <taxon>eudicotyledons</taxon>
        <taxon>Gunneridae</taxon>
        <taxon>Pentapetalae</taxon>
        <taxon>asterids</taxon>
        <taxon>lamiids</taxon>
        <taxon>Gentianales</taxon>
        <taxon>Apocynaceae</taxon>
        <taxon>Rauvolfioideae</taxon>
        <taxon>Vinceae</taxon>
        <taxon>Catharanthinae</taxon>
        <taxon>Catharanthus</taxon>
    </lineage>
</organism>
<comment type="caution">
    <text evidence="1">The sequence shown here is derived from an EMBL/GenBank/DDBJ whole genome shotgun (WGS) entry which is preliminary data.</text>
</comment>
<accession>A0ACC0B1V6</accession>
<sequence>MRIECYAQWNPIGWIEELFKSHNHSPLMVAQKEEFLHFAAVLLEQAWMNRNKKFHSDNLEPWDKIRNSELANSFVGEARATLQALNLAEEHGWEQVTFEADSPDIVRALNEEDDCIDWCGADFIKLGRDMLSKNNKWRVGHMVRICNRAAHHLARWGADDNISRGYIPQSLLLCTQALNQD</sequence>
<evidence type="ECO:0000313" key="2">
    <source>
        <dbReference type="Proteomes" id="UP001060085"/>
    </source>
</evidence>
<proteinExistence type="predicted"/>
<evidence type="ECO:0000313" key="1">
    <source>
        <dbReference type="EMBL" id="KAI5666619.1"/>
    </source>
</evidence>
<gene>
    <name evidence="1" type="ORF">M9H77_16472</name>
</gene>